<keyword evidence="4" id="KW-1185">Reference proteome</keyword>
<evidence type="ECO:0000313" key="3">
    <source>
        <dbReference type="EMBL" id="MFD1427673.1"/>
    </source>
</evidence>
<reference evidence="4" key="1">
    <citation type="journal article" date="2019" name="Int. J. Syst. Evol. Microbiol.">
        <title>The Global Catalogue of Microorganisms (GCM) 10K type strain sequencing project: providing services to taxonomists for standard genome sequencing and annotation.</title>
        <authorList>
            <consortium name="The Broad Institute Genomics Platform"/>
            <consortium name="The Broad Institute Genome Sequencing Center for Infectious Disease"/>
            <person name="Wu L."/>
            <person name="Ma J."/>
        </authorList>
    </citation>
    <scope>NUCLEOTIDE SEQUENCE [LARGE SCALE GENOMIC DNA]</scope>
    <source>
        <strain evidence="4">S1</strain>
    </source>
</reference>
<dbReference type="EMBL" id="JBHTNU010000012">
    <property type="protein sequence ID" value="MFD1427673.1"/>
    <property type="molecule type" value="Genomic_DNA"/>
</dbReference>
<keyword evidence="2" id="KW-0732">Signal</keyword>
<proteinExistence type="predicted"/>
<keyword evidence="1" id="KW-0472">Membrane</keyword>
<organism evidence="3 4">
    <name type="scientific">Kroppenstedtia sanguinis</name>
    <dbReference type="NCBI Taxonomy" id="1380684"/>
    <lineage>
        <taxon>Bacteria</taxon>
        <taxon>Bacillati</taxon>
        <taxon>Bacillota</taxon>
        <taxon>Bacilli</taxon>
        <taxon>Bacillales</taxon>
        <taxon>Thermoactinomycetaceae</taxon>
        <taxon>Kroppenstedtia</taxon>
    </lineage>
</organism>
<evidence type="ECO:0000256" key="1">
    <source>
        <dbReference type="SAM" id="Phobius"/>
    </source>
</evidence>
<feature type="transmembrane region" description="Helical" evidence="1">
    <location>
        <begin position="282"/>
        <end position="299"/>
    </location>
</feature>
<accession>A0ABW4CCM6</accession>
<dbReference type="RefSeq" id="WP_380165900.1">
    <property type="nucleotide sequence ID" value="NZ_JBHTNU010000012.1"/>
</dbReference>
<comment type="caution">
    <text evidence="3">The sequence shown here is derived from an EMBL/GenBank/DDBJ whole genome shotgun (WGS) entry which is preliminary data.</text>
</comment>
<sequence>MQRIGICAILLLFFFFASMSGLSAAESEDSRLSIHTEHQVLTAPKKEEKWIGVLEREVLGVQMRSRLVTDGEAQGIWKFSYAYPEKVRLSGGSVKTVVRRGNLESKTGSVQLPITRPNPYRITVRFEGLVDGKPVTTSQFYSFDIPRIQQKAYKLGKDGDSTVVQAKMTGRKVEGHWMMAVARPDSEILYVHEGKNPRLQVQLPPGEYILKTVFYGNVDGLRMGMQESKTLKVKDKDSSTYVIPGKNNEFRTYDQAIRAIEGMHQSGRLAESDQTYSVKAKAYSGGVSVLLILLGLMVYRKKKMTDPS</sequence>
<feature type="chain" id="PRO_5046990992" description="DUF4198 domain-containing protein" evidence="2">
    <location>
        <begin position="25"/>
        <end position="308"/>
    </location>
</feature>
<protein>
    <recommendedName>
        <fullName evidence="5">DUF4198 domain-containing protein</fullName>
    </recommendedName>
</protein>
<feature type="signal peptide" evidence="2">
    <location>
        <begin position="1"/>
        <end position="24"/>
    </location>
</feature>
<keyword evidence="1" id="KW-0812">Transmembrane</keyword>
<keyword evidence="1" id="KW-1133">Transmembrane helix</keyword>
<evidence type="ECO:0000256" key="2">
    <source>
        <dbReference type="SAM" id="SignalP"/>
    </source>
</evidence>
<name>A0ABW4CCM6_9BACL</name>
<gene>
    <name evidence="3" type="ORF">ACFQ4Y_12235</name>
</gene>
<evidence type="ECO:0000313" key="4">
    <source>
        <dbReference type="Proteomes" id="UP001597282"/>
    </source>
</evidence>
<evidence type="ECO:0008006" key="5">
    <source>
        <dbReference type="Google" id="ProtNLM"/>
    </source>
</evidence>
<dbReference type="Proteomes" id="UP001597282">
    <property type="component" value="Unassembled WGS sequence"/>
</dbReference>